<feature type="compositionally biased region" description="Polar residues" evidence="1">
    <location>
        <begin position="528"/>
        <end position="537"/>
    </location>
</feature>
<evidence type="ECO:0000256" key="1">
    <source>
        <dbReference type="SAM" id="MobiDB-lite"/>
    </source>
</evidence>
<feature type="compositionally biased region" description="Polar residues" evidence="1">
    <location>
        <begin position="492"/>
        <end position="508"/>
    </location>
</feature>
<feature type="compositionally biased region" description="Low complexity" evidence="1">
    <location>
        <begin position="984"/>
        <end position="999"/>
    </location>
</feature>
<dbReference type="AlphaFoldDB" id="A0A9P6FS64"/>
<feature type="compositionally biased region" description="Polar residues" evidence="1">
    <location>
        <begin position="698"/>
        <end position="711"/>
    </location>
</feature>
<feature type="region of interest" description="Disordered" evidence="1">
    <location>
        <begin position="1"/>
        <end position="28"/>
    </location>
</feature>
<feature type="compositionally biased region" description="Low complexity" evidence="1">
    <location>
        <begin position="946"/>
        <end position="956"/>
    </location>
</feature>
<feature type="region of interest" description="Disordered" evidence="1">
    <location>
        <begin position="82"/>
        <end position="106"/>
    </location>
</feature>
<proteinExistence type="predicted"/>
<comment type="caution">
    <text evidence="2">The sequence shown here is derived from an EMBL/GenBank/DDBJ whole genome shotgun (WGS) entry which is preliminary data.</text>
</comment>
<keyword evidence="3" id="KW-1185">Reference proteome</keyword>
<evidence type="ECO:0000313" key="2">
    <source>
        <dbReference type="EMBL" id="KAF9579755.1"/>
    </source>
</evidence>
<feature type="compositionally biased region" description="Polar residues" evidence="1">
    <location>
        <begin position="1005"/>
        <end position="1019"/>
    </location>
</feature>
<feature type="region of interest" description="Disordered" evidence="1">
    <location>
        <begin position="41"/>
        <end position="68"/>
    </location>
</feature>
<feature type="compositionally biased region" description="Polar residues" evidence="1">
    <location>
        <begin position="46"/>
        <end position="58"/>
    </location>
</feature>
<feature type="region of interest" description="Disordered" evidence="1">
    <location>
        <begin position="839"/>
        <end position="895"/>
    </location>
</feature>
<dbReference type="EMBL" id="JAABOA010002517">
    <property type="protein sequence ID" value="KAF9579755.1"/>
    <property type="molecule type" value="Genomic_DNA"/>
</dbReference>
<feature type="region of interest" description="Disordered" evidence="1">
    <location>
        <begin position="683"/>
        <end position="731"/>
    </location>
</feature>
<evidence type="ECO:0000313" key="3">
    <source>
        <dbReference type="Proteomes" id="UP000780801"/>
    </source>
</evidence>
<gene>
    <name evidence="2" type="ORF">BGW38_003863</name>
</gene>
<feature type="region of interest" description="Disordered" evidence="1">
    <location>
        <begin position="192"/>
        <end position="239"/>
    </location>
</feature>
<feature type="region of interest" description="Disordered" evidence="1">
    <location>
        <begin position="764"/>
        <end position="798"/>
    </location>
</feature>
<reference evidence="2" key="1">
    <citation type="journal article" date="2020" name="Fungal Divers.">
        <title>Resolving the Mortierellaceae phylogeny through synthesis of multi-gene phylogenetics and phylogenomics.</title>
        <authorList>
            <person name="Vandepol N."/>
            <person name="Liber J."/>
            <person name="Desiro A."/>
            <person name="Na H."/>
            <person name="Kennedy M."/>
            <person name="Barry K."/>
            <person name="Grigoriev I.V."/>
            <person name="Miller A.N."/>
            <person name="O'Donnell K."/>
            <person name="Stajich J.E."/>
            <person name="Bonito G."/>
        </authorList>
    </citation>
    <scope>NUCLEOTIDE SEQUENCE</scope>
    <source>
        <strain evidence="2">KOD1015</strain>
    </source>
</reference>
<feature type="compositionally biased region" description="Gly residues" evidence="1">
    <location>
        <begin position="957"/>
        <end position="968"/>
    </location>
</feature>
<name>A0A9P6FS64_9FUNG</name>
<protein>
    <submittedName>
        <fullName evidence="2">Uncharacterized protein</fullName>
    </submittedName>
</protein>
<feature type="region of interest" description="Disordered" evidence="1">
    <location>
        <begin position="482"/>
        <end position="576"/>
    </location>
</feature>
<sequence length="1029" mass="107310">MMGGHGGIGGRARGAPGGGGGRGALPGMALLGRLPNQIRFPKHKQSPLSSTGKTVTKVDSTEGLDEQYPVVGPLDTADAMAATAPGSTLSPNSGPGGRGPAQENNIQPSTSLAVNAREEGWKSDPSLNGTPIGAWMTSMMAGEDEIMNLNETQPLASSSERGSAGSLPIGATATAAVTAAAVAGIMAGESTLQPTAGASGVNTSRDRDRPRDRDHPLEDENRDLERAETMTGEPSGRPLRTELVHSHSYASSIAGTHRQLECFVFLLPIRQHKNRIVSILSHWTMSTIILIPEAHAFLAVDSADGRSTSHIMLSMNQVPNEHYEPTLRITTCHGGTLRIRFPNQTCLDNWMGLFSEEDRQALAARSLSTGSSNAEVPPMTFPNNPALFDTAFGTGSGNGSGHSQFLNIENNANGLRRRSHAQPSPLDRGVGISEGSSSMSPMGAGTQDRGGSGAEPGSRLLSPLALPFVGTTATAADMAGSSNLSAGDLGQQKRQSWASRLSDSSLNRWWNRRDSRKSESGINIVPMTAQTIGQYDQSRQRAPLPEDRRGGADGITGGSEGQNRSMTENDVGLDEQARTTETTIATTTTAKNADIPPTGNGAEHNNSIHRKKNQPLFMNVSETVIEVQEGEAESLFETEKFAAAVLGNHPSPRPGHHGAMEDHGVMAVREGSSPVESLTLSIHPHGLLPGDQSLLPPTRQQDSSSRTLHSPSTDDEQGLALLPKGKGVDDPTMTGLKIVTGVEPELSNANPILEDSDSDDLYDPEFGIGGGHGEKQRRRRQRTNNCGETGLGLGPGSPYHGVIPPASVISAAAAAVSQGWSESDALSAAMEAYTNHRRGSVETTASLTPTQASGNGNDGNGGRKNLSIAPYSPRSATLRRGGEATGGGIFGRPRVGSQASFLSTVSSRLKRNKNSPMSPNAPAGPWSEPSSSPIPGVGFARDGRPSSVVTNASSTNVGGGGGGGGEGGNSDTDTGNTLRLPRQGSIGEASISGESGPGEPRSRHSSQPGYTPAKSSGLLNMTPMDPDHE</sequence>
<organism evidence="2 3">
    <name type="scientific">Lunasporangiospora selenospora</name>
    <dbReference type="NCBI Taxonomy" id="979761"/>
    <lineage>
        <taxon>Eukaryota</taxon>
        <taxon>Fungi</taxon>
        <taxon>Fungi incertae sedis</taxon>
        <taxon>Mucoromycota</taxon>
        <taxon>Mortierellomycotina</taxon>
        <taxon>Mortierellomycetes</taxon>
        <taxon>Mortierellales</taxon>
        <taxon>Mortierellaceae</taxon>
        <taxon>Lunasporangiospora</taxon>
    </lineage>
</organism>
<feature type="compositionally biased region" description="Gly residues" evidence="1">
    <location>
        <begin position="1"/>
        <end position="24"/>
    </location>
</feature>
<dbReference type="Proteomes" id="UP000780801">
    <property type="component" value="Unassembled WGS sequence"/>
</dbReference>
<accession>A0A9P6FS64</accession>
<feature type="compositionally biased region" description="Basic and acidic residues" evidence="1">
    <location>
        <begin position="204"/>
        <end position="228"/>
    </location>
</feature>
<feature type="region of interest" description="Disordered" evidence="1">
    <location>
        <begin position="908"/>
        <end position="1029"/>
    </location>
</feature>
<feature type="region of interest" description="Disordered" evidence="1">
    <location>
        <begin position="417"/>
        <end position="459"/>
    </location>
</feature>
<feature type="compositionally biased region" description="Polar residues" evidence="1">
    <location>
        <begin position="192"/>
        <end position="203"/>
    </location>
</feature>
<feature type="compositionally biased region" description="Polar residues" evidence="1">
    <location>
        <begin position="841"/>
        <end position="853"/>
    </location>
</feature>
<dbReference type="OrthoDB" id="5597995at2759"/>